<gene>
    <name evidence="1" type="ORF">SEA_PHABBA_282</name>
</gene>
<keyword evidence="2" id="KW-1185">Reference proteome</keyword>
<evidence type="ECO:0000313" key="2">
    <source>
        <dbReference type="Proteomes" id="UP000226037"/>
    </source>
</evidence>
<evidence type="ECO:0000313" key="1">
    <source>
        <dbReference type="EMBL" id="ASZ74819.1"/>
    </source>
</evidence>
<protein>
    <submittedName>
        <fullName evidence="1">Uncharacterized protein</fullName>
    </submittedName>
</protein>
<proteinExistence type="predicted"/>
<dbReference type="Proteomes" id="UP000226037">
    <property type="component" value="Segment"/>
</dbReference>
<reference evidence="2" key="1">
    <citation type="submission" date="2017-08" db="EMBL/GenBank/DDBJ databases">
        <authorList>
            <person name="de Groot N.N."/>
        </authorList>
    </citation>
    <scope>NUCLEOTIDE SEQUENCE [LARGE SCALE GENOMIC DNA]</scope>
</reference>
<dbReference type="EMBL" id="MF668280">
    <property type="protein sequence ID" value="ASZ74819.1"/>
    <property type="molecule type" value="Genomic_DNA"/>
</dbReference>
<organism evidence="1 2">
    <name type="scientific">Mycobacterium phage Phabba</name>
    <dbReference type="NCBI Taxonomy" id="2027899"/>
    <lineage>
        <taxon>Viruses</taxon>
        <taxon>Duplodnaviria</taxon>
        <taxon>Heunggongvirae</taxon>
        <taxon>Uroviricota</taxon>
        <taxon>Caudoviricetes</taxon>
        <taxon>Ceeclamvirinae</taxon>
        <taxon>Myrnavirus</taxon>
        <taxon>Myrnavirus phabba</taxon>
        <taxon>Myranavirus phabba</taxon>
    </lineage>
</organism>
<accession>A0A249XSV4</accession>
<sequence length="34" mass="3680">MLAHVCDDGGPCAACFHEEREVEETIASVKEAMT</sequence>
<name>A0A249XSV4_9CAUD</name>